<keyword evidence="5 9" id="KW-0472">Membrane</keyword>
<dbReference type="InterPro" id="IPR005828">
    <property type="entry name" value="MFS_sugar_transport-like"/>
</dbReference>
<dbReference type="InterPro" id="IPR036259">
    <property type="entry name" value="MFS_trans_sf"/>
</dbReference>
<dbReference type="GO" id="GO:0051119">
    <property type="term" value="F:sugar transmembrane transporter activity"/>
    <property type="evidence" value="ECO:0007669"/>
    <property type="project" value="InterPro"/>
</dbReference>
<feature type="transmembrane region" description="Helical" evidence="9">
    <location>
        <begin position="444"/>
        <end position="464"/>
    </location>
</feature>
<dbReference type="PRINTS" id="PR00171">
    <property type="entry name" value="SUGRTRNSPORT"/>
</dbReference>
<dbReference type="AlphaFoldDB" id="A0A7R9IKV6"/>
<feature type="transmembrane region" description="Helical" evidence="9">
    <location>
        <begin position="476"/>
        <end position="495"/>
    </location>
</feature>
<dbReference type="Pfam" id="PF00083">
    <property type="entry name" value="Sugar_tr"/>
    <property type="match status" value="1"/>
</dbReference>
<dbReference type="GO" id="GO:0005886">
    <property type="term" value="C:plasma membrane"/>
    <property type="evidence" value="ECO:0007669"/>
    <property type="project" value="UniProtKB-SubCell"/>
</dbReference>
<evidence type="ECO:0000256" key="4">
    <source>
        <dbReference type="ARBA" id="ARBA00022989"/>
    </source>
</evidence>
<evidence type="ECO:0000256" key="6">
    <source>
        <dbReference type="ARBA" id="ARBA00023180"/>
    </source>
</evidence>
<feature type="transmembrane region" description="Helical" evidence="9">
    <location>
        <begin position="141"/>
        <end position="159"/>
    </location>
</feature>
<reference evidence="11" key="1">
    <citation type="submission" date="2020-11" db="EMBL/GenBank/DDBJ databases">
        <authorList>
            <person name="Tran Van P."/>
        </authorList>
    </citation>
    <scope>NUCLEOTIDE SEQUENCE</scope>
</reference>
<evidence type="ECO:0000256" key="7">
    <source>
        <dbReference type="ARBA" id="ARBA00024348"/>
    </source>
</evidence>
<dbReference type="InterPro" id="IPR020846">
    <property type="entry name" value="MFS_dom"/>
</dbReference>
<keyword evidence="4 9" id="KW-1133">Transmembrane helix</keyword>
<feature type="transmembrane region" description="Helical" evidence="9">
    <location>
        <begin position="113"/>
        <end position="134"/>
    </location>
</feature>
<proteinExistence type="inferred from homology"/>
<feature type="transmembrane region" description="Helical" evidence="9">
    <location>
        <begin position="408"/>
        <end position="432"/>
    </location>
</feature>
<dbReference type="InterPro" id="IPR044775">
    <property type="entry name" value="MFS_ERD6/Tret1-like"/>
</dbReference>
<dbReference type="NCBIfam" id="TIGR00879">
    <property type="entry name" value="SP"/>
    <property type="match status" value="1"/>
</dbReference>
<dbReference type="EMBL" id="OE003551">
    <property type="protein sequence ID" value="CAD7460268.1"/>
    <property type="molecule type" value="Genomic_DNA"/>
</dbReference>
<feature type="transmembrane region" description="Helical" evidence="9">
    <location>
        <begin position="71"/>
        <end position="93"/>
    </location>
</feature>
<keyword evidence="3 9" id="KW-0812">Transmembrane</keyword>
<evidence type="ECO:0000256" key="8">
    <source>
        <dbReference type="RuleBase" id="RU003346"/>
    </source>
</evidence>
<dbReference type="Gene3D" id="1.20.1250.20">
    <property type="entry name" value="MFS general substrate transporter like domains"/>
    <property type="match status" value="1"/>
</dbReference>
<sequence>MPQLTVNGGSTERHLTRRSHFDEMAELCFSLFSTPSSGASCLRTLLKRWMSQEGVAKEKGPTARGSKIPQYAASLAATLSAFTGGILMVWTSPAMPLLHKMAGTTPLTTEQESWVSSLLALGACVGAPLIGYVMSRFGRKWAILTLGPTAVTSLVIILVTRGSPWWLYVSRLLGGVPIGGVVIVAPIYVAEIAEYSIRGELSGLMEIMFCAGGLYTYIVGACENYYILTGACLIVPAVCFIIFLWMPESPHYLIATHQRTKAVSSLQWLRGKDCDVSEEFNNLEKFVEETTLDKVSMRDLLSSAVTRKAIFISSGLGAFQQLSGISVVQFYTEAIFVSVGVAISSRVCTIMFGIVMVVTALVCAKIVDKVGRKILLLISGVFMSLACFNLGLYLYFQETGHDVGPASWVPIISIVVFVIAYVLGFGPLPWTVMAEILPSNAKGLGGSMISAFCWGSSFVITKLFQNMIDLMGRYFAFWLFSFCSILATFFVYFYVPETKNRPLKQIQDELVSNK</sequence>
<evidence type="ECO:0000256" key="9">
    <source>
        <dbReference type="SAM" id="Phobius"/>
    </source>
</evidence>
<gene>
    <name evidence="11" type="ORF">TTEB3V08_LOCUS8204</name>
</gene>
<feature type="transmembrane region" description="Helical" evidence="9">
    <location>
        <begin position="225"/>
        <end position="246"/>
    </location>
</feature>
<dbReference type="InterPro" id="IPR005829">
    <property type="entry name" value="Sugar_transporter_CS"/>
</dbReference>
<keyword evidence="2" id="KW-1003">Cell membrane</keyword>
<organism evidence="11">
    <name type="scientific">Timema tahoe</name>
    <dbReference type="NCBI Taxonomy" id="61484"/>
    <lineage>
        <taxon>Eukaryota</taxon>
        <taxon>Metazoa</taxon>
        <taxon>Ecdysozoa</taxon>
        <taxon>Arthropoda</taxon>
        <taxon>Hexapoda</taxon>
        <taxon>Insecta</taxon>
        <taxon>Pterygota</taxon>
        <taxon>Neoptera</taxon>
        <taxon>Polyneoptera</taxon>
        <taxon>Phasmatodea</taxon>
        <taxon>Timematodea</taxon>
        <taxon>Timematoidea</taxon>
        <taxon>Timematidae</taxon>
        <taxon>Timema</taxon>
    </lineage>
</organism>
<dbReference type="InterPro" id="IPR050549">
    <property type="entry name" value="MFS_Trehalose_Transporter"/>
</dbReference>
<dbReference type="PROSITE" id="PS50850">
    <property type="entry name" value="MFS"/>
    <property type="match status" value="1"/>
</dbReference>
<dbReference type="PANTHER" id="PTHR48021">
    <property type="match status" value="1"/>
</dbReference>
<dbReference type="PANTHER" id="PTHR48021:SF1">
    <property type="entry name" value="GH07001P-RELATED"/>
    <property type="match status" value="1"/>
</dbReference>
<dbReference type="CDD" id="cd17358">
    <property type="entry name" value="MFS_GLUT6_8_Class3_like"/>
    <property type="match status" value="1"/>
</dbReference>
<evidence type="ECO:0000256" key="5">
    <source>
        <dbReference type="ARBA" id="ARBA00023136"/>
    </source>
</evidence>
<feature type="transmembrane region" description="Helical" evidence="9">
    <location>
        <begin position="309"/>
        <end position="328"/>
    </location>
</feature>
<feature type="transmembrane region" description="Helical" evidence="9">
    <location>
        <begin position="165"/>
        <end position="189"/>
    </location>
</feature>
<dbReference type="SUPFAM" id="SSF103473">
    <property type="entry name" value="MFS general substrate transporter"/>
    <property type="match status" value="1"/>
</dbReference>
<comment type="similarity">
    <text evidence="7">Belongs to the major facilitator superfamily. Sugar transporter (TC 2.A.1.1) family. Trehalose transporter subfamily.</text>
</comment>
<name>A0A7R9IKV6_9NEOP</name>
<accession>A0A7R9IKV6</accession>
<keyword evidence="8" id="KW-0813">Transport</keyword>
<dbReference type="FunFam" id="1.20.1250.20:FF:000055">
    <property type="entry name" value="Facilitated trehalose transporter Tret1-2 homolog"/>
    <property type="match status" value="1"/>
</dbReference>
<feature type="transmembrane region" description="Helical" evidence="9">
    <location>
        <begin position="201"/>
        <end position="219"/>
    </location>
</feature>
<protein>
    <recommendedName>
        <fullName evidence="10">Major facilitator superfamily (MFS) profile domain-containing protein</fullName>
    </recommendedName>
</protein>
<evidence type="ECO:0000256" key="2">
    <source>
        <dbReference type="ARBA" id="ARBA00022475"/>
    </source>
</evidence>
<evidence type="ECO:0000256" key="3">
    <source>
        <dbReference type="ARBA" id="ARBA00022692"/>
    </source>
</evidence>
<feature type="domain" description="Major facilitator superfamily (MFS) profile" evidence="10">
    <location>
        <begin position="69"/>
        <end position="499"/>
    </location>
</feature>
<feature type="transmembrane region" description="Helical" evidence="9">
    <location>
        <begin position="374"/>
        <end position="396"/>
    </location>
</feature>
<keyword evidence="6" id="KW-0325">Glycoprotein</keyword>
<evidence type="ECO:0000313" key="11">
    <source>
        <dbReference type="EMBL" id="CAD7460268.1"/>
    </source>
</evidence>
<dbReference type="PROSITE" id="PS00217">
    <property type="entry name" value="SUGAR_TRANSPORT_2"/>
    <property type="match status" value="1"/>
</dbReference>
<comment type="subcellular location">
    <subcellularLocation>
        <location evidence="1">Cell membrane</location>
        <topology evidence="1">Multi-pass membrane protein</topology>
    </subcellularLocation>
</comment>
<evidence type="ECO:0000256" key="1">
    <source>
        <dbReference type="ARBA" id="ARBA00004651"/>
    </source>
</evidence>
<evidence type="ECO:0000259" key="10">
    <source>
        <dbReference type="PROSITE" id="PS50850"/>
    </source>
</evidence>
<feature type="transmembrane region" description="Helical" evidence="9">
    <location>
        <begin position="334"/>
        <end position="362"/>
    </location>
</feature>
<dbReference type="InterPro" id="IPR003663">
    <property type="entry name" value="Sugar/inositol_transpt"/>
</dbReference>